<dbReference type="PROSITE" id="PS51352">
    <property type="entry name" value="THIOREDOXIN_2"/>
    <property type="match status" value="1"/>
</dbReference>
<organism evidence="8 9">
    <name type="scientific">Pseudomonas fluorescens</name>
    <dbReference type="NCBI Taxonomy" id="294"/>
    <lineage>
        <taxon>Bacteria</taxon>
        <taxon>Pseudomonadati</taxon>
        <taxon>Pseudomonadota</taxon>
        <taxon>Gammaproteobacteria</taxon>
        <taxon>Pseudomonadales</taxon>
        <taxon>Pseudomonadaceae</taxon>
        <taxon>Pseudomonas</taxon>
    </lineage>
</organism>
<evidence type="ECO:0000313" key="8">
    <source>
        <dbReference type="EMBL" id="KWV71240.1"/>
    </source>
</evidence>
<accession>A0A109KL40</accession>
<proteinExistence type="inferred from homology"/>
<keyword evidence="4" id="KW-1015">Disulfide bond</keyword>
<dbReference type="PROSITE" id="PS00194">
    <property type="entry name" value="THIOREDOXIN_1"/>
    <property type="match status" value="1"/>
</dbReference>
<dbReference type="Pfam" id="PF14559">
    <property type="entry name" value="TPR_19"/>
    <property type="match status" value="1"/>
</dbReference>
<dbReference type="InterPro" id="IPR036249">
    <property type="entry name" value="Thioredoxin-like_sf"/>
</dbReference>
<comment type="caution">
    <text evidence="8">The sequence shown here is derived from an EMBL/GenBank/DDBJ whole genome shotgun (WGS) entry which is preliminary data.</text>
</comment>
<dbReference type="Gene3D" id="1.25.40.10">
    <property type="entry name" value="Tetratricopeptide repeat domain"/>
    <property type="match status" value="2"/>
</dbReference>
<keyword evidence="5" id="KW-0676">Redox-active center</keyword>
<evidence type="ECO:0000256" key="6">
    <source>
        <dbReference type="NCBIfam" id="TIGR01068"/>
    </source>
</evidence>
<dbReference type="InterPro" id="IPR005746">
    <property type="entry name" value="Thioredoxin"/>
</dbReference>
<protein>
    <recommendedName>
        <fullName evidence="6">Thioredoxin</fullName>
    </recommendedName>
</protein>
<dbReference type="Pfam" id="PF14561">
    <property type="entry name" value="TPR_20"/>
    <property type="match status" value="1"/>
</dbReference>
<dbReference type="PRINTS" id="PR00421">
    <property type="entry name" value="THIOREDOXIN"/>
</dbReference>
<keyword evidence="3" id="KW-0249">Electron transport</keyword>
<evidence type="ECO:0000256" key="4">
    <source>
        <dbReference type="ARBA" id="ARBA00023157"/>
    </source>
</evidence>
<dbReference type="Proteomes" id="UP000063434">
    <property type="component" value="Unassembled WGS sequence"/>
</dbReference>
<comment type="similarity">
    <text evidence="1">Belongs to the thioredoxin family.</text>
</comment>
<dbReference type="SUPFAM" id="SSF48452">
    <property type="entry name" value="TPR-like"/>
    <property type="match status" value="1"/>
</dbReference>
<dbReference type="PANTHER" id="PTHR45663:SF11">
    <property type="entry name" value="GEO12009P1"/>
    <property type="match status" value="1"/>
</dbReference>
<gene>
    <name evidence="8" type="primary">trxA_2</name>
    <name evidence="8" type="ORF">PFL603g_05923</name>
</gene>
<evidence type="ECO:0000256" key="3">
    <source>
        <dbReference type="ARBA" id="ARBA00022982"/>
    </source>
</evidence>
<dbReference type="InterPro" id="IPR017937">
    <property type="entry name" value="Thioredoxin_CS"/>
</dbReference>
<dbReference type="PATRIC" id="fig|294.195.peg.6306"/>
<dbReference type="NCBIfam" id="TIGR01068">
    <property type="entry name" value="thioredoxin"/>
    <property type="match status" value="1"/>
</dbReference>
<evidence type="ECO:0000256" key="1">
    <source>
        <dbReference type="ARBA" id="ARBA00008987"/>
    </source>
</evidence>
<dbReference type="GO" id="GO:0015035">
    <property type="term" value="F:protein-disulfide reductase activity"/>
    <property type="evidence" value="ECO:0007669"/>
    <property type="project" value="UniProtKB-UniRule"/>
</dbReference>
<dbReference type="GO" id="GO:0006950">
    <property type="term" value="P:response to stress"/>
    <property type="evidence" value="ECO:0007669"/>
    <property type="project" value="UniProtKB-ARBA"/>
</dbReference>
<dbReference type="PANTHER" id="PTHR45663">
    <property type="entry name" value="GEO12009P1"/>
    <property type="match status" value="1"/>
</dbReference>
<evidence type="ECO:0000313" key="9">
    <source>
        <dbReference type="Proteomes" id="UP000063434"/>
    </source>
</evidence>
<name>A0A109KL40_PSEFL</name>
<dbReference type="EMBL" id="LCYC01000062">
    <property type="protein sequence ID" value="KWV71240.1"/>
    <property type="molecule type" value="Genomic_DNA"/>
</dbReference>
<dbReference type="CDD" id="cd02956">
    <property type="entry name" value="ybbN"/>
    <property type="match status" value="1"/>
</dbReference>
<dbReference type="SUPFAM" id="SSF52833">
    <property type="entry name" value="Thioredoxin-like"/>
    <property type="match status" value="1"/>
</dbReference>
<dbReference type="Pfam" id="PF00085">
    <property type="entry name" value="Thioredoxin"/>
    <property type="match status" value="1"/>
</dbReference>
<dbReference type="GO" id="GO:0005737">
    <property type="term" value="C:cytoplasm"/>
    <property type="evidence" value="ECO:0007669"/>
    <property type="project" value="TreeGrafter"/>
</dbReference>
<evidence type="ECO:0000256" key="2">
    <source>
        <dbReference type="ARBA" id="ARBA00022448"/>
    </source>
</evidence>
<evidence type="ECO:0000256" key="5">
    <source>
        <dbReference type="ARBA" id="ARBA00023284"/>
    </source>
</evidence>
<dbReference type="Gene3D" id="3.40.30.10">
    <property type="entry name" value="Glutaredoxin"/>
    <property type="match status" value="1"/>
</dbReference>
<keyword evidence="2" id="KW-0813">Transport</keyword>
<dbReference type="FunFam" id="3.40.30.10:FF:000001">
    <property type="entry name" value="Thioredoxin"/>
    <property type="match status" value="1"/>
</dbReference>
<dbReference type="AlphaFoldDB" id="A0A109KL40"/>
<dbReference type="InterPro" id="IPR013766">
    <property type="entry name" value="Thioredoxin_domain"/>
</dbReference>
<feature type="domain" description="Thioredoxin" evidence="7">
    <location>
        <begin position="21"/>
        <end position="136"/>
    </location>
</feature>
<sequence>MLSANLVSPYSCPHSRFIRDAPMSEPTPYIFDVTTANFDQAVIQNSFEKPVLVDFWAEWCAPCKALMPMLAKIAESYQGELLLAKVDCEAEQDIVARFGIQSLPTVVLFKDGQPVDGFAGAQPESAVRAMLEPHVQMPPPAAADPLEQAQALFSEGRISEAEALLVQLLGEDNTNAAALILYARCLAERGELGEAQAVLDAVKSDDHKAALAGAKAQITFLRQAADLPDAAELKSRLAQNPQDDEAAYQLAVQQLARQQYDAALEGLLKLFIRNRSYSEGLPHKTLLQVFELLGNDHPLVTVYRRKLFAALY</sequence>
<reference evidence="8 9" key="1">
    <citation type="submission" date="2015-05" db="EMBL/GenBank/DDBJ databases">
        <title>A genomic and transcriptomic approach to investigate the blue pigment phenotype in Pseudomonas fluorescens.</title>
        <authorList>
            <person name="Andreani N.A."/>
            <person name="Cardazzo B."/>
        </authorList>
    </citation>
    <scope>NUCLEOTIDE SEQUENCE [LARGE SCALE GENOMIC DNA]</scope>
    <source>
        <strain evidence="8 9">Ps_40</strain>
    </source>
</reference>
<dbReference type="InterPro" id="IPR011990">
    <property type="entry name" value="TPR-like_helical_dom_sf"/>
</dbReference>
<evidence type="ECO:0000259" key="7">
    <source>
        <dbReference type="PROSITE" id="PS51352"/>
    </source>
</evidence>